<dbReference type="Proteomes" id="UP001497680">
    <property type="component" value="Unassembled WGS sequence"/>
</dbReference>
<organism evidence="1 2">
    <name type="scientific">Hypoxylon rubiginosum</name>
    <dbReference type="NCBI Taxonomy" id="110542"/>
    <lineage>
        <taxon>Eukaryota</taxon>
        <taxon>Fungi</taxon>
        <taxon>Dikarya</taxon>
        <taxon>Ascomycota</taxon>
        <taxon>Pezizomycotina</taxon>
        <taxon>Sordariomycetes</taxon>
        <taxon>Xylariomycetidae</taxon>
        <taxon>Xylariales</taxon>
        <taxon>Hypoxylaceae</taxon>
        <taxon>Hypoxylon</taxon>
    </lineage>
</organism>
<keyword evidence="2" id="KW-1185">Reference proteome</keyword>
<protein>
    <submittedName>
        <fullName evidence="1">Uncharacterized protein</fullName>
    </submittedName>
</protein>
<evidence type="ECO:0000313" key="2">
    <source>
        <dbReference type="Proteomes" id="UP001497680"/>
    </source>
</evidence>
<proteinExistence type="predicted"/>
<gene>
    <name evidence="1" type="ORF">F4821DRAFT_7709</name>
</gene>
<dbReference type="EMBL" id="MU394280">
    <property type="protein sequence ID" value="KAI6093937.1"/>
    <property type="molecule type" value="Genomic_DNA"/>
</dbReference>
<accession>A0ACC0DMC3</accession>
<sequence length="110" mass="12477">MGTTYKSPCEPIPLNPELRWTTIPKIKFYYPGYPERKELLNLWALPGTGISYDIAYYAYYIVAGNIWVQDGESSGENGENSEKPYFADSPDHSSLSIRYLVETMLKGQVA</sequence>
<comment type="caution">
    <text evidence="1">The sequence shown here is derived from an EMBL/GenBank/DDBJ whole genome shotgun (WGS) entry which is preliminary data.</text>
</comment>
<reference evidence="1 2" key="1">
    <citation type="journal article" date="2022" name="New Phytol.">
        <title>Ecological generalism drives hyperdiversity of secondary metabolite gene clusters in xylarialean endophytes.</title>
        <authorList>
            <person name="Franco M.E.E."/>
            <person name="Wisecaver J.H."/>
            <person name="Arnold A.E."/>
            <person name="Ju Y.M."/>
            <person name="Slot J.C."/>
            <person name="Ahrendt S."/>
            <person name="Moore L.P."/>
            <person name="Eastman K.E."/>
            <person name="Scott K."/>
            <person name="Konkel Z."/>
            <person name="Mondo S.J."/>
            <person name="Kuo A."/>
            <person name="Hayes R.D."/>
            <person name="Haridas S."/>
            <person name="Andreopoulos B."/>
            <person name="Riley R."/>
            <person name="LaButti K."/>
            <person name="Pangilinan J."/>
            <person name="Lipzen A."/>
            <person name="Amirebrahimi M."/>
            <person name="Yan J."/>
            <person name="Adam C."/>
            <person name="Keymanesh K."/>
            <person name="Ng V."/>
            <person name="Louie K."/>
            <person name="Northen T."/>
            <person name="Drula E."/>
            <person name="Henrissat B."/>
            <person name="Hsieh H.M."/>
            <person name="Youens-Clark K."/>
            <person name="Lutzoni F."/>
            <person name="Miadlikowska J."/>
            <person name="Eastwood D.C."/>
            <person name="Hamelin R.C."/>
            <person name="Grigoriev I.V."/>
            <person name="U'Ren J.M."/>
        </authorList>
    </citation>
    <scope>NUCLEOTIDE SEQUENCE [LARGE SCALE GENOMIC DNA]</scope>
    <source>
        <strain evidence="1 2">ER1909</strain>
    </source>
</reference>
<evidence type="ECO:0000313" key="1">
    <source>
        <dbReference type="EMBL" id="KAI6093937.1"/>
    </source>
</evidence>
<name>A0ACC0DMC3_9PEZI</name>